<evidence type="ECO:0008006" key="3">
    <source>
        <dbReference type="Google" id="ProtNLM"/>
    </source>
</evidence>
<dbReference type="EMBL" id="BOPG01000075">
    <property type="protein sequence ID" value="GIJ62110.1"/>
    <property type="molecule type" value="Genomic_DNA"/>
</dbReference>
<dbReference type="AlphaFoldDB" id="A0A8J4E4N1"/>
<comment type="caution">
    <text evidence="1">The sequence shown here is derived from an EMBL/GenBank/DDBJ whole genome shotgun (WGS) entry which is preliminary data.</text>
</comment>
<proteinExistence type="predicted"/>
<gene>
    <name evidence="1" type="ORF">Vau01_096260</name>
</gene>
<evidence type="ECO:0000313" key="1">
    <source>
        <dbReference type="EMBL" id="GIJ62110.1"/>
    </source>
</evidence>
<evidence type="ECO:0000313" key="2">
    <source>
        <dbReference type="Proteomes" id="UP000612585"/>
    </source>
</evidence>
<dbReference type="Proteomes" id="UP000612585">
    <property type="component" value="Unassembled WGS sequence"/>
</dbReference>
<organism evidence="1 2">
    <name type="scientific">Virgisporangium aurantiacum</name>
    <dbReference type="NCBI Taxonomy" id="175570"/>
    <lineage>
        <taxon>Bacteria</taxon>
        <taxon>Bacillati</taxon>
        <taxon>Actinomycetota</taxon>
        <taxon>Actinomycetes</taxon>
        <taxon>Micromonosporales</taxon>
        <taxon>Micromonosporaceae</taxon>
        <taxon>Virgisporangium</taxon>
    </lineage>
</organism>
<name>A0A8J4E4N1_9ACTN</name>
<reference evidence="1" key="1">
    <citation type="submission" date="2021-01" db="EMBL/GenBank/DDBJ databases">
        <title>Whole genome shotgun sequence of Virgisporangium aurantiacum NBRC 16421.</title>
        <authorList>
            <person name="Komaki H."/>
            <person name="Tamura T."/>
        </authorList>
    </citation>
    <scope>NUCLEOTIDE SEQUENCE</scope>
    <source>
        <strain evidence="1">NBRC 16421</strain>
    </source>
</reference>
<protein>
    <recommendedName>
        <fullName evidence="3">Secreted protein/lipoprotein</fullName>
    </recommendedName>
</protein>
<accession>A0A8J4E4N1</accession>
<sequence>MRDAVAAYRGMWDAYVRVLASPDPDSPELARYATGNALKTLTGGVRDVRDQGLKGEGEFTLAPRVTEVAPTTSPTKVGIRDCLDDSKARIVRASPGPAYSDKPGGQRLCLATVERQGDGAWKVTSFGLHEVGSCT</sequence>
<keyword evidence="2" id="KW-1185">Reference proteome</keyword>